<dbReference type="PANTHER" id="PTHR30093:SF44">
    <property type="entry name" value="TYPE II SECRETION SYSTEM CORE PROTEIN G"/>
    <property type="match status" value="1"/>
</dbReference>
<dbReference type="Pfam" id="PF07963">
    <property type="entry name" value="N_methyl"/>
    <property type="match status" value="1"/>
</dbReference>
<evidence type="ECO:0000256" key="4">
    <source>
        <dbReference type="ARBA" id="ARBA00022989"/>
    </source>
</evidence>
<accession>A0ABT7N9P2</accession>
<sequence>MFVKPFGHMCTKKPTPNLTRSGVNGFTLIELMIVVAVIAILAAIAVPSYNDYIRRGQVAEAFGELASYRSKMEQYYQDNRNYGSAAACANDPTANSWNGFAATDHFTFGCQTGTATGDTTQQSFTITATGSSGQAVGHVYTINELGKRTTTKFKGSTVSAQCWLVKSASC</sequence>
<reference evidence="7" key="1">
    <citation type="submission" date="2023-06" db="EMBL/GenBank/DDBJ databases">
        <authorList>
            <person name="Jiang Y."/>
            <person name="Liu Q."/>
        </authorList>
    </citation>
    <scope>NUCLEOTIDE SEQUENCE</scope>
    <source>
        <strain evidence="7">CGMCC 1.12089</strain>
    </source>
</reference>
<comment type="subcellular location">
    <subcellularLocation>
        <location evidence="1">Membrane</location>
        <topology evidence="1">Single-pass membrane protein</topology>
    </subcellularLocation>
</comment>
<dbReference type="PANTHER" id="PTHR30093">
    <property type="entry name" value="GENERAL SECRETION PATHWAY PROTEIN G"/>
    <property type="match status" value="1"/>
</dbReference>
<dbReference type="NCBIfam" id="TIGR02532">
    <property type="entry name" value="IV_pilin_GFxxxE"/>
    <property type="match status" value="1"/>
</dbReference>
<feature type="transmembrane region" description="Helical" evidence="6">
    <location>
        <begin position="26"/>
        <end position="46"/>
    </location>
</feature>
<dbReference type="InterPro" id="IPR045584">
    <property type="entry name" value="Pilin-like"/>
</dbReference>
<dbReference type="Pfam" id="PF16732">
    <property type="entry name" value="ComP_DUS"/>
    <property type="match status" value="1"/>
</dbReference>
<evidence type="ECO:0000256" key="6">
    <source>
        <dbReference type="SAM" id="Phobius"/>
    </source>
</evidence>
<dbReference type="InterPro" id="IPR031982">
    <property type="entry name" value="PilE-like"/>
</dbReference>
<dbReference type="EMBL" id="JASZYV010000002">
    <property type="protein sequence ID" value="MDM0044634.1"/>
    <property type="molecule type" value="Genomic_DNA"/>
</dbReference>
<dbReference type="RefSeq" id="WP_286659756.1">
    <property type="nucleotide sequence ID" value="NZ_JASZYV010000002.1"/>
</dbReference>
<proteinExistence type="predicted"/>
<keyword evidence="4 6" id="KW-1133">Transmembrane helix</keyword>
<dbReference type="PRINTS" id="PR00813">
    <property type="entry name" value="BCTERIALGSPG"/>
</dbReference>
<dbReference type="Gene3D" id="3.30.700.10">
    <property type="entry name" value="Glycoprotein, Type 4 Pilin"/>
    <property type="match status" value="1"/>
</dbReference>
<keyword evidence="3 6" id="KW-0812">Transmembrane</keyword>
<gene>
    <name evidence="7" type="ORF">QTH91_09095</name>
</gene>
<dbReference type="InterPro" id="IPR012902">
    <property type="entry name" value="N_methyl_site"/>
</dbReference>
<evidence type="ECO:0000256" key="1">
    <source>
        <dbReference type="ARBA" id="ARBA00004167"/>
    </source>
</evidence>
<dbReference type="Proteomes" id="UP001174908">
    <property type="component" value="Unassembled WGS sequence"/>
</dbReference>
<evidence type="ECO:0000313" key="8">
    <source>
        <dbReference type="Proteomes" id="UP001174908"/>
    </source>
</evidence>
<keyword evidence="8" id="KW-1185">Reference proteome</keyword>
<organism evidence="7 8">
    <name type="scientific">Variovorax dokdonensis</name>
    <dbReference type="NCBI Taxonomy" id="344883"/>
    <lineage>
        <taxon>Bacteria</taxon>
        <taxon>Pseudomonadati</taxon>
        <taxon>Pseudomonadota</taxon>
        <taxon>Betaproteobacteria</taxon>
        <taxon>Burkholderiales</taxon>
        <taxon>Comamonadaceae</taxon>
        <taxon>Variovorax</taxon>
    </lineage>
</organism>
<evidence type="ECO:0000256" key="5">
    <source>
        <dbReference type="ARBA" id="ARBA00023136"/>
    </source>
</evidence>
<protein>
    <submittedName>
        <fullName evidence="7">Type IV pilin protein</fullName>
    </submittedName>
</protein>
<keyword evidence="5 6" id="KW-0472">Membrane</keyword>
<name>A0ABT7N9P2_9BURK</name>
<keyword evidence="2" id="KW-0488">Methylation</keyword>
<evidence type="ECO:0000256" key="2">
    <source>
        <dbReference type="ARBA" id="ARBA00022481"/>
    </source>
</evidence>
<dbReference type="InterPro" id="IPR000983">
    <property type="entry name" value="Bac_GSPG_pilin"/>
</dbReference>
<evidence type="ECO:0000313" key="7">
    <source>
        <dbReference type="EMBL" id="MDM0044634.1"/>
    </source>
</evidence>
<dbReference type="SUPFAM" id="SSF54523">
    <property type="entry name" value="Pili subunits"/>
    <property type="match status" value="1"/>
</dbReference>
<evidence type="ECO:0000256" key="3">
    <source>
        <dbReference type="ARBA" id="ARBA00022692"/>
    </source>
</evidence>
<comment type="caution">
    <text evidence="7">The sequence shown here is derived from an EMBL/GenBank/DDBJ whole genome shotgun (WGS) entry which is preliminary data.</text>
</comment>